<dbReference type="InterPro" id="IPR051083">
    <property type="entry name" value="GrpII_Intron_Splice-Mob/Def"/>
</dbReference>
<dbReference type="NCBIfam" id="TIGR04416">
    <property type="entry name" value="group_II_RT_mat"/>
    <property type="match status" value="1"/>
</dbReference>
<gene>
    <name evidence="3" type="primary">ltrA</name>
    <name evidence="3" type="ORF">QTN89_28500</name>
</gene>
<comment type="caution">
    <text evidence="3">The sequence shown here is derived from an EMBL/GenBank/DDBJ whole genome shotgun (WGS) entry which is preliminary data.</text>
</comment>
<dbReference type="Proteomes" id="UP001239462">
    <property type="component" value="Unassembled WGS sequence"/>
</dbReference>
<dbReference type="InterPro" id="IPR043502">
    <property type="entry name" value="DNA/RNA_pol_sf"/>
</dbReference>
<keyword evidence="3" id="KW-0695">RNA-directed DNA polymerase</keyword>
<dbReference type="EC" id="2.7.7.49" evidence="3"/>
<evidence type="ECO:0000256" key="1">
    <source>
        <dbReference type="ARBA" id="ARBA00034120"/>
    </source>
</evidence>
<keyword evidence="3" id="KW-0548">Nucleotidyltransferase</keyword>
<dbReference type="InterPro" id="IPR000477">
    <property type="entry name" value="RT_dom"/>
</dbReference>
<dbReference type="CDD" id="cd01651">
    <property type="entry name" value="RT_G2_intron"/>
    <property type="match status" value="1"/>
</dbReference>
<evidence type="ECO:0000313" key="3">
    <source>
        <dbReference type="EMBL" id="MDM4019427.1"/>
    </source>
</evidence>
<comment type="similarity">
    <text evidence="1">Belongs to the bacterial reverse transcriptase family.</text>
</comment>
<dbReference type="GO" id="GO:0003964">
    <property type="term" value="F:RNA-directed DNA polymerase activity"/>
    <property type="evidence" value="ECO:0007669"/>
    <property type="project" value="UniProtKB-KW"/>
</dbReference>
<keyword evidence="3" id="KW-0808">Transferase</keyword>
<protein>
    <submittedName>
        <fullName evidence="3">Group II intron reverse transcriptase/maturase</fullName>
        <ecNumber evidence="3">2.7.7.49</ecNumber>
    </submittedName>
</protein>
<proteinExistence type="inferred from homology"/>
<evidence type="ECO:0000259" key="2">
    <source>
        <dbReference type="PROSITE" id="PS50878"/>
    </source>
</evidence>
<keyword evidence="4" id="KW-1185">Reference proteome</keyword>
<organism evidence="3 4">
    <name type="scientific">Roseiconus lacunae</name>
    <dbReference type="NCBI Taxonomy" id="2605694"/>
    <lineage>
        <taxon>Bacteria</taxon>
        <taxon>Pseudomonadati</taxon>
        <taxon>Planctomycetota</taxon>
        <taxon>Planctomycetia</taxon>
        <taxon>Pirellulales</taxon>
        <taxon>Pirellulaceae</taxon>
        <taxon>Roseiconus</taxon>
    </lineage>
</organism>
<dbReference type="EMBL" id="JASZZN010000050">
    <property type="protein sequence ID" value="MDM4019427.1"/>
    <property type="molecule type" value="Genomic_DNA"/>
</dbReference>
<name>A0ABT7PSF7_9BACT</name>
<dbReference type="PANTHER" id="PTHR34047:SF8">
    <property type="entry name" value="PROTEIN YKFC"/>
    <property type="match status" value="1"/>
</dbReference>
<dbReference type="SUPFAM" id="SSF56672">
    <property type="entry name" value="DNA/RNA polymerases"/>
    <property type="match status" value="1"/>
</dbReference>
<accession>A0ABT7PSF7</accession>
<dbReference type="InterPro" id="IPR013597">
    <property type="entry name" value="Mat_intron_G2"/>
</dbReference>
<sequence length="411" mass="47799">MERAWKQVKANRGAPGPDGITLDKFFETFRHHWPVVRQQLLEGTYRPGPCRRKSIPKPNGGERHLGIPNVVDRLIQQAILQVLTPIFDPSFSESSFGFRHGRSAHGATQQIQRTIRSGYRWCVDMDLSKFFDRVQHDVLMTRVSRRVRDRRLLKLIGRFLRAGVMADGLLQPSTEGTMQGGPLSPLLANILLDDFDKVLEARGLRFVRYADDFLIFVRSELSAWRVFRSVERYLTGVLKLAIHRDKSRVRETAGVEFLGYQFHGFAGQIRVSPTSVKKMRQRCKDILRRSRGCSMRRRLRDLRLYLRGWLSYFALEQRRTQMIVLDKWLRRRVRACYWNNWRLPRTRLRKLSALGVPPAEAYPFAHSGKGPWRLSMTSGVQRALTNEWLTAQGLFGLADRWTELAPKRRTA</sequence>
<dbReference type="PANTHER" id="PTHR34047">
    <property type="entry name" value="NUCLEAR INTRON MATURASE 1, MITOCHONDRIAL-RELATED"/>
    <property type="match status" value="1"/>
</dbReference>
<dbReference type="PROSITE" id="PS50878">
    <property type="entry name" value="RT_POL"/>
    <property type="match status" value="1"/>
</dbReference>
<dbReference type="Pfam" id="PF00078">
    <property type="entry name" value="RVT_1"/>
    <property type="match status" value="1"/>
</dbReference>
<dbReference type="InterPro" id="IPR030931">
    <property type="entry name" value="Group_II_RT_mat"/>
</dbReference>
<evidence type="ECO:0000313" key="4">
    <source>
        <dbReference type="Proteomes" id="UP001239462"/>
    </source>
</evidence>
<feature type="domain" description="Reverse transcriptase" evidence="2">
    <location>
        <begin position="36"/>
        <end position="262"/>
    </location>
</feature>
<dbReference type="Pfam" id="PF08388">
    <property type="entry name" value="GIIM"/>
    <property type="match status" value="1"/>
</dbReference>
<reference evidence="3 4" key="1">
    <citation type="submission" date="2023-06" db="EMBL/GenBank/DDBJ databases">
        <title>Roseiconus lacunae JC819 isolated from Gulf of Mannar region, Tamil Nadu.</title>
        <authorList>
            <person name="Pk S."/>
            <person name="Ch S."/>
            <person name="Ch V.R."/>
        </authorList>
    </citation>
    <scope>NUCLEOTIDE SEQUENCE [LARGE SCALE GENOMIC DNA]</scope>
    <source>
        <strain evidence="3 4">JC819</strain>
    </source>
</reference>